<protein>
    <submittedName>
        <fullName evidence="2">Uncharacterized protein</fullName>
    </submittedName>
</protein>
<proteinExistence type="predicted"/>
<evidence type="ECO:0000313" key="2">
    <source>
        <dbReference type="WBParaSite" id="PS1159_v2.g8047.t1"/>
    </source>
</evidence>
<name>A0AC35GSK3_9BILA</name>
<evidence type="ECO:0000313" key="1">
    <source>
        <dbReference type="Proteomes" id="UP000887580"/>
    </source>
</evidence>
<sequence length="141" mass="16013">MDSSNDDTLNRAFLESSNYSFNSSQLESTNDSINFSPSNNSVNISEDTPKATTGLEFSYLSSYTNGEHSSESSPTNVSKLSLSPRPPIRVHNLIPYESRFPPIRQFDDCKQPKPLQTFTCFDVLWKFFWGPKSRTKSLKKK</sequence>
<reference evidence="2" key="1">
    <citation type="submission" date="2022-11" db="UniProtKB">
        <authorList>
            <consortium name="WormBaseParasite"/>
        </authorList>
    </citation>
    <scope>IDENTIFICATION</scope>
</reference>
<accession>A0AC35GSK3</accession>
<dbReference type="WBParaSite" id="PS1159_v2.g8047.t1">
    <property type="protein sequence ID" value="PS1159_v2.g8047.t1"/>
    <property type="gene ID" value="PS1159_v2.g8047"/>
</dbReference>
<dbReference type="Proteomes" id="UP000887580">
    <property type="component" value="Unplaced"/>
</dbReference>
<organism evidence="1 2">
    <name type="scientific">Panagrolaimus sp. PS1159</name>
    <dbReference type="NCBI Taxonomy" id="55785"/>
    <lineage>
        <taxon>Eukaryota</taxon>
        <taxon>Metazoa</taxon>
        <taxon>Ecdysozoa</taxon>
        <taxon>Nematoda</taxon>
        <taxon>Chromadorea</taxon>
        <taxon>Rhabditida</taxon>
        <taxon>Tylenchina</taxon>
        <taxon>Panagrolaimomorpha</taxon>
        <taxon>Panagrolaimoidea</taxon>
        <taxon>Panagrolaimidae</taxon>
        <taxon>Panagrolaimus</taxon>
    </lineage>
</organism>